<dbReference type="AlphaFoldDB" id="A0A507SN15"/>
<protein>
    <recommendedName>
        <fullName evidence="3">Trigger factor C-terminal domain-containing protein</fullName>
    </recommendedName>
</protein>
<evidence type="ECO:0008006" key="3">
    <source>
        <dbReference type="Google" id="ProtNLM"/>
    </source>
</evidence>
<evidence type="ECO:0000313" key="2">
    <source>
        <dbReference type="Proteomes" id="UP000320801"/>
    </source>
</evidence>
<gene>
    <name evidence="1" type="ORF">E1I18_01830</name>
</gene>
<dbReference type="InterPro" id="IPR037041">
    <property type="entry name" value="Trigger_fac_C_sf"/>
</dbReference>
<dbReference type="SUPFAM" id="SSF109998">
    <property type="entry name" value="Triger factor/SurA peptide-binding domain-like"/>
    <property type="match status" value="1"/>
</dbReference>
<dbReference type="InterPro" id="IPR046357">
    <property type="entry name" value="PPIase_dom_sf"/>
</dbReference>
<comment type="caution">
    <text evidence="1">The sequence shown here is derived from an EMBL/GenBank/DDBJ whole genome shotgun (WGS) entry which is preliminary data.</text>
</comment>
<evidence type="ECO:0000313" key="1">
    <source>
        <dbReference type="EMBL" id="TQC51625.1"/>
    </source>
</evidence>
<dbReference type="NCBIfam" id="NF045969">
    <property type="entry name" value="trig_like_plasma"/>
    <property type="match status" value="1"/>
</dbReference>
<dbReference type="GO" id="GO:0003755">
    <property type="term" value="F:peptidyl-prolyl cis-trans isomerase activity"/>
    <property type="evidence" value="ECO:0007669"/>
    <property type="project" value="InterPro"/>
</dbReference>
<dbReference type="Gene3D" id="3.10.50.40">
    <property type="match status" value="1"/>
</dbReference>
<dbReference type="GO" id="GO:0006457">
    <property type="term" value="P:protein folding"/>
    <property type="evidence" value="ECO:0007669"/>
    <property type="project" value="InterPro"/>
</dbReference>
<sequence length="409" mass="48542">MINYSKINKKIKMEPDEWKKYKNKTLIATIKSGQKKSPDQITYETLDTFVTPLINDFEYKTRVEKNDCFFFSEPIINVNNINDALDIDVDICFFEPQELQKINWKNAKIDFKPHIFNQKDLDETFASFASNYPVIVDVKDREIIQQGDIVQLDFTITHQKQVIKEEKNLSLKAQKSDNFSINNEIIGKKIGESFGVNDPENRYWNITIHSAKEQKNIELNDESFKELDVKSVDSVAKMREEFEKLMLKDITGNVLYDFLLHLSSKIIQDTEINLGEEFTNNFFAAEFKQNIQEGGLLQDISKPEQLNMENKLHKRFIEETNYKMKFDMLLKIIPFAIKLEYNPHISQQDIDREWEFNNHELNRDKSPFKQRDDKQLSLLIEYQKCLLIIFEHYFPQEAKILKKRLWFTE</sequence>
<name>A0A507SN15_9BACT</name>
<dbReference type="Gene3D" id="1.10.3120.10">
    <property type="entry name" value="Trigger factor, C-terminal domain"/>
    <property type="match status" value="1"/>
</dbReference>
<dbReference type="GO" id="GO:0015031">
    <property type="term" value="P:protein transport"/>
    <property type="evidence" value="ECO:0007669"/>
    <property type="project" value="InterPro"/>
</dbReference>
<dbReference type="InterPro" id="IPR027304">
    <property type="entry name" value="Trigger_fact/SurA_dom_sf"/>
</dbReference>
<dbReference type="RefSeq" id="WP_141483898.1">
    <property type="nucleotide sequence ID" value="NZ_SMDN01000005.1"/>
</dbReference>
<organism evidence="1 2">
    <name type="scientific">Mycoplasmopsis mucosicanis</name>
    <dbReference type="NCBI Taxonomy" id="458208"/>
    <lineage>
        <taxon>Bacteria</taxon>
        <taxon>Bacillati</taxon>
        <taxon>Mycoplasmatota</taxon>
        <taxon>Mycoplasmoidales</taxon>
        <taxon>Metamycoplasmataceae</taxon>
        <taxon>Mycoplasmopsis</taxon>
    </lineage>
</organism>
<accession>A0A507SN15</accession>
<dbReference type="EMBL" id="SMDN01000005">
    <property type="protein sequence ID" value="TQC51625.1"/>
    <property type="molecule type" value="Genomic_DNA"/>
</dbReference>
<dbReference type="Proteomes" id="UP000320801">
    <property type="component" value="Unassembled WGS sequence"/>
</dbReference>
<keyword evidence="2" id="KW-1185">Reference proteome</keyword>
<proteinExistence type="predicted"/>
<reference evidence="1 2" key="1">
    <citation type="submission" date="2019-03" db="EMBL/GenBank/DDBJ databases">
        <title>Characterization of a novel Mycoplasma cynos real-time PCR assay.</title>
        <authorList>
            <person name="Tallmadge R.L."/>
            <person name="Mitchell P.K."/>
            <person name="Goodman L."/>
        </authorList>
    </citation>
    <scope>NUCLEOTIDE SEQUENCE [LARGE SCALE GENOMIC DNA]</scope>
    <source>
        <strain evidence="1 2">1642</strain>
    </source>
</reference>
<dbReference type="OrthoDB" id="394684at2"/>